<dbReference type="Gene3D" id="3.40.50.300">
    <property type="entry name" value="P-loop containing nucleotide triphosphate hydrolases"/>
    <property type="match status" value="1"/>
</dbReference>
<proteinExistence type="predicted"/>
<keyword evidence="2" id="KW-0342">GTP-binding</keyword>
<dbReference type="Proteomes" id="UP001177744">
    <property type="component" value="Unassembled WGS sequence"/>
</dbReference>
<protein>
    <submittedName>
        <fullName evidence="3">Uncharacterized protein</fullName>
    </submittedName>
</protein>
<dbReference type="AlphaFoldDB" id="A0AA40LQY6"/>
<accession>A0AA40LQY6</accession>
<dbReference type="InterPro" id="IPR027417">
    <property type="entry name" value="P-loop_NTPase"/>
</dbReference>
<gene>
    <name evidence="3" type="ORF">QTO34_017192</name>
</gene>
<dbReference type="InterPro" id="IPR050100">
    <property type="entry name" value="TRAFAC_GTPase_members"/>
</dbReference>
<dbReference type="SUPFAM" id="SSF52540">
    <property type="entry name" value="P-loop containing nucleoside triphosphate hydrolases"/>
    <property type="match status" value="1"/>
</dbReference>
<dbReference type="EMBL" id="JAULJE010000007">
    <property type="protein sequence ID" value="KAK1340798.1"/>
    <property type="molecule type" value="Genomic_DNA"/>
</dbReference>
<dbReference type="PANTHER" id="PTHR23115">
    <property type="entry name" value="TRANSLATION FACTOR"/>
    <property type="match status" value="1"/>
</dbReference>
<keyword evidence="4" id="KW-1185">Reference proteome</keyword>
<evidence type="ECO:0000256" key="2">
    <source>
        <dbReference type="ARBA" id="ARBA00023134"/>
    </source>
</evidence>
<comment type="caution">
    <text evidence="3">The sequence shown here is derived from an EMBL/GenBank/DDBJ whole genome shotgun (WGS) entry which is preliminary data.</text>
</comment>
<organism evidence="3 4">
    <name type="scientific">Cnephaeus nilssonii</name>
    <name type="common">Northern bat</name>
    <name type="synonym">Eptesicus nilssonii</name>
    <dbReference type="NCBI Taxonomy" id="3371016"/>
    <lineage>
        <taxon>Eukaryota</taxon>
        <taxon>Metazoa</taxon>
        <taxon>Chordata</taxon>
        <taxon>Craniata</taxon>
        <taxon>Vertebrata</taxon>
        <taxon>Euteleostomi</taxon>
        <taxon>Mammalia</taxon>
        <taxon>Eutheria</taxon>
        <taxon>Laurasiatheria</taxon>
        <taxon>Chiroptera</taxon>
        <taxon>Yangochiroptera</taxon>
        <taxon>Vespertilionidae</taxon>
        <taxon>Cnephaeus</taxon>
    </lineage>
</organism>
<sequence length="71" mass="7958">MRQSAKVLLPIESDITGYLIYKCGGINRRAIKNLGKEAAEVEKGSFKNAWVFDKLKAECEQDITIDISVKI</sequence>
<evidence type="ECO:0000313" key="4">
    <source>
        <dbReference type="Proteomes" id="UP001177744"/>
    </source>
</evidence>
<reference evidence="3" key="1">
    <citation type="submission" date="2023-06" db="EMBL/GenBank/DDBJ databases">
        <title>Reference genome for the Northern bat (Eptesicus nilssonii), a most northern bat species.</title>
        <authorList>
            <person name="Laine V.N."/>
            <person name="Pulliainen A.T."/>
            <person name="Lilley T.M."/>
        </authorList>
    </citation>
    <scope>NUCLEOTIDE SEQUENCE</scope>
    <source>
        <strain evidence="3">BLF_Eptnil</strain>
        <tissue evidence="3">Kidney</tissue>
    </source>
</reference>
<keyword evidence="1" id="KW-0547">Nucleotide-binding</keyword>
<name>A0AA40LQY6_CNENI</name>
<evidence type="ECO:0000313" key="3">
    <source>
        <dbReference type="EMBL" id="KAK1340798.1"/>
    </source>
</evidence>
<dbReference type="GO" id="GO:0005525">
    <property type="term" value="F:GTP binding"/>
    <property type="evidence" value="ECO:0007669"/>
    <property type="project" value="UniProtKB-KW"/>
</dbReference>
<evidence type="ECO:0000256" key="1">
    <source>
        <dbReference type="ARBA" id="ARBA00022741"/>
    </source>
</evidence>